<proteinExistence type="predicted"/>
<reference evidence="1 2" key="1">
    <citation type="submission" date="2022-09" db="EMBL/GenBank/DDBJ databases">
        <title>Xylan utilization by haloarchaea-nanohaloarchaea associations.</title>
        <authorList>
            <person name="Yakimov M."/>
        </authorList>
    </citation>
    <scope>NUCLEOTIDE SEQUENCE [LARGE SCALE GENOMIC DNA]</scope>
    <source>
        <strain evidence="1 2">SVXNc</strain>
    </source>
</reference>
<dbReference type="GeneID" id="90589647"/>
<evidence type="ECO:0000313" key="2">
    <source>
        <dbReference type="Proteomes" id="UP001218034"/>
    </source>
</evidence>
<sequence>MSIDDPTMFNFAGGQNVISAYVDNSQPQEDYTAPTLRLNEATCQYDADMYGVGTVMEDRDPGFNINVETHEKISSAGIGKFRAIMESDLDSHRSYEGDTVHVRVLPDNFHDTDFSGMKNIEENDDFDIDLR</sequence>
<gene>
    <name evidence="1" type="ORF">SVXNc_0212</name>
</gene>
<accession>A0ABY8CIP5</accession>
<dbReference type="Proteomes" id="UP001218034">
    <property type="component" value="Chromosome"/>
</dbReference>
<protein>
    <submittedName>
        <fullName evidence="1">Uncharacterized protein</fullName>
    </submittedName>
</protein>
<organism evidence="1 2">
    <name type="scientific">Candidatus Nanohalococcus occultus</name>
    <dbReference type="NCBI Taxonomy" id="2978047"/>
    <lineage>
        <taxon>Archaea</taxon>
        <taxon>Candidatus Nanohalarchaeota</taxon>
        <taxon>Candidatus Nanohalarchaeota incertae sedis</taxon>
        <taxon>Candidatus Nanohalococcus</taxon>
    </lineage>
</organism>
<name>A0ABY8CIP5_9ARCH</name>
<dbReference type="EMBL" id="CP104395">
    <property type="protein sequence ID" value="WEL19241.1"/>
    <property type="molecule type" value="Genomic_DNA"/>
</dbReference>
<dbReference type="RefSeq" id="WP_347722112.1">
    <property type="nucleotide sequence ID" value="NZ_CP104395.1"/>
</dbReference>
<evidence type="ECO:0000313" key="1">
    <source>
        <dbReference type="EMBL" id="WEL19241.1"/>
    </source>
</evidence>
<keyword evidence="2" id="KW-1185">Reference proteome</keyword>